<evidence type="ECO:0000313" key="1">
    <source>
        <dbReference type="EMBL" id="MFC6293921.1"/>
    </source>
</evidence>
<sequence length="139" mass="16324">MQMDVVGTSLSFEVSEVTSWDPDNSWTNAKMSVKNEFFDFEIEPSFVTFQELKELQRDLTGLINHDLPQYVKIYMIEPYWEIYLDPNPDADECCEFWFYPEIGGGFTDQYYCLPLTIAEANHFLNYLNEQLPKLPKTGH</sequence>
<dbReference type="EMBL" id="JBHSSB010000004">
    <property type="protein sequence ID" value="MFC6293921.1"/>
    <property type="molecule type" value="Genomic_DNA"/>
</dbReference>
<gene>
    <name evidence="1" type="ORF">ACFQH1_01550</name>
</gene>
<comment type="caution">
    <text evidence="1">The sequence shown here is derived from an EMBL/GenBank/DDBJ whole genome shotgun (WGS) entry which is preliminary data.</text>
</comment>
<evidence type="ECO:0000313" key="2">
    <source>
        <dbReference type="Proteomes" id="UP001596227"/>
    </source>
</evidence>
<organism evidence="1 2">
    <name type="scientific">Lactiplantibacillus daoliensis</name>
    <dbReference type="NCBI Taxonomy" id="2559916"/>
    <lineage>
        <taxon>Bacteria</taxon>
        <taxon>Bacillati</taxon>
        <taxon>Bacillota</taxon>
        <taxon>Bacilli</taxon>
        <taxon>Lactobacillales</taxon>
        <taxon>Lactobacillaceae</taxon>
        <taxon>Lactiplantibacillus</taxon>
    </lineage>
</organism>
<protein>
    <submittedName>
        <fullName evidence="1">Uncharacterized protein</fullName>
    </submittedName>
</protein>
<name>A0ABW1UFY1_9LACO</name>
<dbReference type="RefSeq" id="WP_137607434.1">
    <property type="nucleotide sequence ID" value="NZ_BJDH01000005.1"/>
</dbReference>
<dbReference type="Proteomes" id="UP001596227">
    <property type="component" value="Unassembled WGS sequence"/>
</dbReference>
<accession>A0ABW1UFY1</accession>
<reference evidence="2" key="1">
    <citation type="journal article" date="2019" name="Int. J. Syst. Evol. Microbiol.">
        <title>The Global Catalogue of Microorganisms (GCM) 10K type strain sequencing project: providing services to taxonomists for standard genome sequencing and annotation.</title>
        <authorList>
            <consortium name="The Broad Institute Genomics Platform"/>
            <consortium name="The Broad Institute Genome Sequencing Center for Infectious Disease"/>
            <person name="Wu L."/>
            <person name="Ma J."/>
        </authorList>
    </citation>
    <scope>NUCLEOTIDE SEQUENCE [LARGE SCALE GENOMIC DNA]</scope>
    <source>
        <strain evidence="2">CCM 8934</strain>
    </source>
</reference>
<proteinExistence type="predicted"/>
<keyword evidence="2" id="KW-1185">Reference proteome</keyword>